<feature type="transmembrane region" description="Helical" evidence="1">
    <location>
        <begin position="57"/>
        <end position="82"/>
    </location>
</feature>
<keyword evidence="1" id="KW-0812">Transmembrane</keyword>
<gene>
    <name evidence="2" type="ORF">KS4_34240</name>
</gene>
<evidence type="ECO:0000256" key="1">
    <source>
        <dbReference type="SAM" id="Phobius"/>
    </source>
</evidence>
<dbReference type="Proteomes" id="UP000317369">
    <property type="component" value="Chromosome"/>
</dbReference>
<feature type="transmembrane region" description="Helical" evidence="1">
    <location>
        <begin position="89"/>
        <end position="106"/>
    </location>
</feature>
<accession>A0A517YYP2</accession>
<name>A0A517YYP2_9BACT</name>
<keyword evidence="3" id="KW-1185">Reference proteome</keyword>
<reference evidence="2 3" key="1">
    <citation type="submission" date="2019-02" db="EMBL/GenBank/DDBJ databases">
        <title>Deep-cultivation of Planctomycetes and their phenomic and genomic characterization uncovers novel biology.</title>
        <authorList>
            <person name="Wiegand S."/>
            <person name="Jogler M."/>
            <person name="Boedeker C."/>
            <person name="Pinto D."/>
            <person name="Vollmers J."/>
            <person name="Rivas-Marin E."/>
            <person name="Kohn T."/>
            <person name="Peeters S.H."/>
            <person name="Heuer A."/>
            <person name="Rast P."/>
            <person name="Oberbeckmann S."/>
            <person name="Bunk B."/>
            <person name="Jeske O."/>
            <person name="Meyerdierks A."/>
            <person name="Storesund J.E."/>
            <person name="Kallscheuer N."/>
            <person name="Luecker S."/>
            <person name="Lage O.M."/>
            <person name="Pohl T."/>
            <person name="Merkel B.J."/>
            <person name="Hornburger P."/>
            <person name="Mueller R.-W."/>
            <person name="Bruemmer F."/>
            <person name="Labrenz M."/>
            <person name="Spormann A.M."/>
            <person name="Op den Camp H."/>
            <person name="Overmann J."/>
            <person name="Amann R."/>
            <person name="Jetten M.S.M."/>
            <person name="Mascher T."/>
            <person name="Medema M.H."/>
            <person name="Devos D.P."/>
            <person name="Kaster A.-K."/>
            <person name="Ovreas L."/>
            <person name="Rohde M."/>
            <person name="Galperin M.Y."/>
            <person name="Jogler C."/>
        </authorList>
    </citation>
    <scope>NUCLEOTIDE SEQUENCE [LARGE SCALE GENOMIC DNA]</scope>
    <source>
        <strain evidence="2 3">KS4</strain>
    </source>
</reference>
<dbReference type="KEGG" id="pcor:KS4_34240"/>
<proteinExistence type="predicted"/>
<protein>
    <submittedName>
        <fullName evidence="2">Uncharacterized protein</fullName>
    </submittedName>
</protein>
<dbReference type="AlphaFoldDB" id="A0A517YYP2"/>
<evidence type="ECO:0000313" key="3">
    <source>
        <dbReference type="Proteomes" id="UP000317369"/>
    </source>
</evidence>
<keyword evidence="1" id="KW-1133">Transmembrane helix</keyword>
<dbReference type="RefSeq" id="WP_145080541.1">
    <property type="nucleotide sequence ID" value="NZ_CP036425.1"/>
</dbReference>
<evidence type="ECO:0000313" key="2">
    <source>
        <dbReference type="EMBL" id="QDU35343.1"/>
    </source>
</evidence>
<organism evidence="2 3">
    <name type="scientific">Poriferisphaera corsica</name>
    <dbReference type="NCBI Taxonomy" id="2528020"/>
    <lineage>
        <taxon>Bacteria</taxon>
        <taxon>Pseudomonadati</taxon>
        <taxon>Planctomycetota</taxon>
        <taxon>Phycisphaerae</taxon>
        <taxon>Phycisphaerales</taxon>
        <taxon>Phycisphaeraceae</taxon>
        <taxon>Poriferisphaera</taxon>
    </lineage>
</organism>
<dbReference type="EMBL" id="CP036425">
    <property type="protein sequence ID" value="QDU35343.1"/>
    <property type="molecule type" value="Genomic_DNA"/>
</dbReference>
<keyword evidence="1" id="KW-0472">Membrane</keyword>
<sequence>MTTTSGPKLCPNCNRYTKFNTQNATRFCPHCAWGTDAPIRKNQVLTEASDPPLPKQILIINFILTPIILFAPYALLIYFNIIKQPVHHLIYWAAAIVLIILGFFIGPEESNLDDGDFSYSTNSIFAGEKLEAAFYLYILLLPGRIIATTIKSTYHYLFKN</sequence>
<feature type="transmembrane region" description="Helical" evidence="1">
    <location>
        <begin position="132"/>
        <end position="150"/>
    </location>
</feature>